<protein>
    <recommendedName>
        <fullName evidence="2">K Homology domain-containing protein</fullName>
    </recommendedName>
</protein>
<keyword evidence="1" id="KW-0694">RNA-binding</keyword>
<dbReference type="EMBL" id="CAXKWB010004573">
    <property type="protein sequence ID" value="CAL4074250.1"/>
    <property type="molecule type" value="Genomic_DNA"/>
</dbReference>
<organism evidence="3 4">
    <name type="scientific">Meganyctiphanes norvegica</name>
    <name type="common">Northern krill</name>
    <name type="synonym">Thysanopoda norvegica</name>
    <dbReference type="NCBI Taxonomy" id="48144"/>
    <lineage>
        <taxon>Eukaryota</taxon>
        <taxon>Metazoa</taxon>
        <taxon>Ecdysozoa</taxon>
        <taxon>Arthropoda</taxon>
        <taxon>Crustacea</taxon>
        <taxon>Multicrustacea</taxon>
        <taxon>Malacostraca</taxon>
        <taxon>Eumalacostraca</taxon>
        <taxon>Eucarida</taxon>
        <taxon>Euphausiacea</taxon>
        <taxon>Euphausiidae</taxon>
        <taxon>Meganyctiphanes</taxon>
    </lineage>
</organism>
<accession>A0AAV2Q9G6</accession>
<dbReference type="PANTHER" id="PTHR13360:SF1">
    <property type="entry name" value="ACTIVATING SIGNAL COINTEGRATOR 1 COMPLEX SUBUNIT 1"/>
    <property type="match status" value="1"/>
</dbReference>
<evidence type="ECO:0000256" key="1">
    <source>
        <dbReference type="PROSITE-ProRule" id="PRU00117"/>
    </source>
</evidence>
<proteinExistence type="predicted"/>
<evidence type="ECO:0000259" key="2">
    <source>
        <dbReference type="SMART" id="SM00322"/>
    </source>
</evidence>
<dbReference type="SUPFAM" id="SSF54791">
    <property type="entry name" value="Eukaryotic type KH-domain (KH-domain type I)"/>
    <property type="match status" value="1"/>
</dbReference>
<comment type="caution">
    <text evidence="3">The sequence shown here is derived from an EMBL/GenBank/DDBJ whole genome shotgun (WGS) entry which is preliminary data.</text>
</comment>
<dbReference type="CDD" id="cd22419">
    <property type="entry name" value="KH-I_ASCC1"/>
    <property type="match status" value="1"/>
</dbReference>
<feature type="non-terminal residue" evidence="3">
    <location>
        <position position="359"/>
    </location>
</feature>
<dbReference type="PANTHER" id="PTHR13360">
    <property type="entry name" value="ACTIVATING SIGNAL COINTEGRATOR 1 COMPLEX SUBUNIT 1"/>
    <property type="match status" value="1"/>
</dbReference>
<dbReference type="SMART" id="SM00322">
    <property type="entry name" value="KH"/>
    <property type="match status" value="1"/>
</dbReference>
<dbReference type="AlphaFoldDB" id="A0AAV2Q9G6"/>
<sequence length="359" mass="40934">VLDIIKRIKVFDIAKIFYCSRRLHQKTKCLYYLQKGYYENVYQDEVDCGMEELDMDIEIEALENGKFKCSFPVANTYYSYLIGRQGATKKRIETETYTQIRIPGKGQSGDVAVIGKDMKTVRQAKIKIDVLVDAARKKAPFTHFISIPICANDIQQRFLQFKNQFLRQSGCSGVDEGMMFDGGALHHAGCPWVTHARRELFRKFVRLDDDQQFIFKPSAKSSQSSSEFRGIFTKHDICSLYEVYAKIVKFCRQGSVRHATEALPLSGVAYWVRSARFLYIFIELVLTFHATCLSHSRRGRPSRKDGPTCQTFGASPKQIVRDLADSPVGRIILSASQLGIRSHHVYGIARTNYYLIATA</sequence>
<dbReference type="GO" id="GO:0003723">
    <property type="term" value="F:RNA binding"/>
    <property type="evidence" value="ECO:0007669"/>
    <property type="project" value="UniProtKB-UniRule"/>
</dbReference>
<dbReference type="Pfam" id="PF00013">
    <property type="entry name" value="KH_1"/>
    <property type="match status" value="1"/>
</dbReference>
<feature type="domain" description="K Homology" evidence="2">
    <location>
        <begin position="65"/>
        <end position="133"/>
    </location>
</feature>
<dbReference type="PROSITE" id="PS50084">
    <property type="entry name" value="KH_TYPE_1"/>
    <property type="match status" value="1"/>
</dbReference>
<dbReference type="InterPro" id="IPR004087">
    <property type="entry name" value="KH_dom"/>
</dbReference>
<dbReference type="InterPro" id="IPR036612">
    <property type="entry name" value="KH_dom_type_1_sf"/>
</dbReference>
<dbReference type="InterPro" id="IPR004088">
    <property type="entry name" value="KH_dom_type_1"/>
</dbReference>
<feature type="non-terminal residue" evidence="3">
    <location>
        <position position="1"/>
    </location>
</feature>
<reference evidence="3 4" key="1">
    <citation type="submission" date="2024-05" db="EMBL/GenBank/DDBJ databases">
        <authorList>
            <person name="Wallberg A."/>
        </authorList>
    </citation>
    <scope>NUCLEOTIDE SEQUENCE [LARGE SCALE GENOMIC DNA]</scope>
</reference>
<dbReference type="Gene3D" id="3.90.1140.10">
    <property type="entry name" value="Cyclic phosphodiesterase"/>
    <property type="match status" value="1"/>
</dbReference>
<dbReference type="Proteomes" id="UP001497623">
    <property type="component" value="Unassembled WGS sequence"/>
</dbReference>
<keyword evidence="4" id="KW-1185">Reference proteome</keyword>
<dbReference type="GO" id="GO:0006355">
    <property type="term" value="P:regulation of DNA-templated transcription"/>
    <property type="evidence" value="ECO:0007669"/>
    <property type="project" value="TreeGrafter"/>
</dbReference>
<gene>
    <name evidence="3" type="ORF">MNOR_LOCUS9451</name>
</gene>
<dbReference type="InterPro" id="IPR047538">
    <property type="entry name" value="KH-I_ASCC1"/>
</dbReference>
<dbReference type="Gene3D" id="3.30.1370.10">
    <property type="entry name" value="K Homology domain, type 1"/>
    <property type="match status" value="1"/>
</dbReference>
<evidence type="ECO:0000313" key="4">
    <source>
        <dbReference type="Proteomes" id="UP001497623"/>
    </source>
</evidence>
<dbReference type="GO" id="GO:0005634">
    <property type="term" value="C:nucleus"/>
    <property type="evidence" value="ECO:0007669"/>
    <property type="project" value="TreeGrafter"/>
</dbReference>
<name>A0AAV2Q9G6_MEGNR</name>
<evidence type="ECO:0000313" key="3">
    <source>
        <dbReference type="EMBL" id="CAL4074250.1"/>
    </source>
</evidence>
<dbReference type="InterPro" id="IPR009210">
    <property type="entry name" value="ASCC1"/>
</dbReference>
<dbReference type="GO" id="GO:0006307">
    <property type="term" value="P:DNA alkylation repair"/>
    <property type="evidence" value="ECO:0007669"/>
    <property type="project" value="InterPro"/>
</dbReference>